<accession>M0ATV9</accession>
<name>M0ATV9_NATA1</name>
<dbReference type="EMBL" id="AOIO01000029">
    <property type="protein sequence ID" value="ELZ00809.1"/>
    <property type="molecule type" value="Genomic_DNA"/>
</dbReference>
<evidence type="ECO:0000313" key="2">
    <source>
        <dbReference type="Proteomes" id="UP000011554"/>
    </source>
</evidence>
<organism evidence="1 2">
    <name type="scientific">Natrialba asiatica (strain ATCC 700177 / DSM 12278 / JCM 9576 / FERM P-10747 / NBRC 102637 / 172P1)</name>
    <dbReference type="NCBI Taxonomy" id="29540"/>
    <lineage>
        <taxon>Archaea</taxon>
        <taxon>Methanobacteriati</taxon>
        <taxon>Methanobacteriota</taxon>
        <taxon>Stenosarchaea group</taxon>
        <taxon>Halobacteria</taxon>
        <taxon>Halobacteriales</taxon>
        <taxon>Natrialbaceae</taxon>
        <taxon>Natrialba</taxon>
    </lineage>
</organism>
<comment type="caution">
    <text evidence="1">The sequence shown here is derived from an EMBL/GenBank/DDBJ whole genome shotgun (WGS) entry which is preliminary data.</text>
</comment>
<protein>
    <submittedName>
        <fullName evidence="1">Uncharacterized protein</fullName>
    </submittedName>
</protein>
<dbReference type="AlphaFoldDB" id="M0ATV9"/>
<dbReference type="eggNOG" id="arCOG06277">
    <property type="taxonomic scope" value="Archaea"/>
</dbReference>
<keyword evidence="2" id="KW-1185">Reference proteome</keyword>
<dbReference type="Proteomes" id="UP000011554">
    <property type="component" value="Unassembled WGS sequence"/>
</dbReference>
<evidence type="ECO:0000313" key="1">
    <source>
        <dbReference type="EMBL" id="ELZ00809.1"/>
    </source>
</evidence>
<proteinExistence type="predicted"/>
<dbReference type="PATRIC" id="fig|29540.5.peg.2277"/>
<reference evidence="1 2" key="1">
    <citation type="journal article" date="2014" name="PLoS Genet.">
        <title>Phylogenetically driven sequencing of extremely halophilic archaea reveals strategies for static and dynamic osmo-response.</title>
        <authorList>
            <person name="Becker E.A."/>
            <person name="Seitzer P.M."/>
            <person name="Tritt A."/>
            <person name="Larsen D."/>
            <person name="Krusor M."/>
            <person name="Yao A.I."/>
            <person name="Wu D."/>
            <person name="Madern D."/>
            <person name="Eisen J.A."/>
            <person name="Darling A.E."/>
            <person name="Facciotti M.T."/>
        </authorList>
    </citation>
    <scope>NUCLEOTIDE SEQUENCE [LARGE SCALE GENOMIC DNA]</scope>
    <source>
        <strain evidence="1 2">DSM 12278</strain>
    </source>
</reference>
<gene>
    <name evidence="1" type="ORF">C481_11260</name>
</gene>
<sequence>MINPVLFPEPAEEPDDWMYAVVRAEERWTNDGHRLVGLGYPQILNTLSVPIGLYGLYAAYKRKPISTVVFPLASAGLNQWCMKKIIDHYRELDSR</sequence>